<protein>
    <submittedName>
        <fullName evidence="1">Uncharacterized protein</fullName>
    </submittedName>
</protein>
<comment type="caution">
    <text evidence="1">The sequence shown here is derived from an EMBL/GenBank/DDBJ whole genome shotgun (WGS) entry which is preliminary data.</text>
</comment>
<organism evidence="1">
    <name type="scientific">marine sediment metagenome</name>
    <dbReference type="NCBI Taxonomy" id="412755"/>
    <lineage>
        <taxon>unclassified sequences</taxon>
        <taxon>metagenomes</taxon>
        <taxon>ecological metagenomes</taxon>
    </lineage>
</organism>
<reference evidence="1" key="1">
    <citation type="journal article" date="2014" name="Front. Microbiol.">
        <title>High frequency of phylogenetically diverse reductive dehalogenase-homologous genes in deep subseafloor sedimentary metagenomes.</title>
        <authorList>
            <person name="Kawai M."/>
            <person name="Futagami T."/>
            <person name="Toyoda A."/>
            <person name="Takaki Y."/>
            <person name="Nishi S."/>
            <person name="Hori S."/>
            <person name="Arai W."/>
            <person name="Tsubouchi T."/>
            <person name="Morono Y."/>
            <person name="Uchiyama I."/>
            <person name="Ito T."/>
            <person name="Fujiyama A."/>
            <person name="Inagaki F."/>
            <person name="Takami H."/>
        </authorList>
    </citation>
    <scope>NUCLEOTIDE SEQUENCE</scope>
    <source>
        <strain evidence="1">Expedition CK06-06</strain>
    </source>
</reference>
<name>X1BGL1_9ZZZZ</name>
<dbReference type="EMBL" id="BART01013720">
    <property type="protein sequence ID" value="GAG80337.1"/>
    <property type="molecule type" value="Genomic_DNA"/>
</dbReference>
<dbReference type="AlphaFoldDB" id="X1BGL1"/>
<evidence type="ECO:0000313" key="1">
    <source>
        <dbReference type="EMBL" id="GAG80337.1"/>
    </source>
</evidence>
<proteinExistence type="predicted"/>
<feature type="non-terminal residue" evidence="1">
    <location>
        <position position="1"/>
    </location>
</feature>
<accession>X1BGL1</accession>
<gene>
    <name evidence="1" type="ORF">S01H4_27879</name>
</gene>
<sequence length="38" mass="4417">KNVLDKYHREDGITWDTILCEIEEIAGRSDDGVLDFHL</sequence>